<dbReference type="PANTHER" id="PTHR47814">
    <property type="entry name" value="PEPTIDYL-TRNA HYDROLASE ARFB"/>
    <property type="match status" value="1"/>
</dbReference>
<sequence>MDKIKIPFSEFNFSYARSSGAGGQNVNKVNTKVILYWRIFETSACRPEVIERFKNKYGQFILDSGEVQIVCQEHRSQKMNIDACVERIHFMINDVARPPKIRKATKPKRSAVLKRLNTKKKDSEKKRLRRGDY</sequence>
<evidence type="ECO:0000313" key="4">
    <source>
        <dbReference type="Proteomes" id="UP001324634"/>
    </source>
</evidence>
<dbReference type="NCBIfam" id="NF006718">
    <property type="entry name" value="PRK09256.1"/>
    <property type="match status" value="1"/>
</dbReference>
<evidence type="ECO:0000259" key="2">
    <source>
        <dbReference type="PROSITE" id="PS00745"/>
    </source>
</evidence>
<keyword evidence="4" id="KW-1185">Reference proteome</keyword>
<dbReference type="GO" id="GO:0003747">
    <property type="term" value="F:translation release factor activity"/>
    <property type="evidence" value="ECO:0007669"/>
    <property type="project" value="InterPro"/>
</dbReference>
<reference evidence="3 4" key="1">
    <citation type="submission" date="2023-11" db="EMBL/GenBank/DDBJ databases">
        <title>Peredibacter starrii A3.12.</title>
        <authorList>
            <person name="Mitchell R.J."/>
        </authorList>
    </citation>
    <scope>NUCLEOTIDE SEQUENCE [LARGE SCALE GENOMIC DNA]</scope>
    <source>
        <strain evidence="3 4">A3.12</strain>
    </source>
</reference>
<dbReference type="AlphaFoldDB" id="A0AAX4HV94"/>
<feature type="compositionally biased region" description="Basic residues" evidence="1">
    <location>
        <begin position="99"/>
        <end position="118"/>
    </location>
</feature>
<dbReference type="PANTHER" id="PTHR47814:SF1">
    <property type="entry name" value="PEPTIDYL-TRNA HYDROLASE ARFB"/>
    <property type="match status" value="1"/>
</dbReference>
<dbReference type="EMBL" id="CP139487">
    <property type="protein sequence ID" value="WPU67008.1"/>
    <property type="molecule type" value="Genomic_DNA"/>
</dbReference>
<keyword evidence="3" id="KW-0378">Hydrolase</keyword>
<dbReference type="KEGG" id="psti:SOO65_09615"/>
<evidence type="ECO:0000313" key="3">
    <source>
        <dbReference type="EMBL" id="WPU67008.1"/>
    </source>
</evidence>
<dbReference type="GO" id="GO:0004045">
    <property type="term" value="F:peptidyl-tRNA hydrolase activity"/>
    <property type="evidence" value="ECO:0007669"/>
    <property type="project" value="UniProtKB-EC"/>
</dbReference>
<feature type="compositionally biased region" description="Basic and acidic residues" evidence="1">
    <location>
        <begin position="119"/>
        <end position="133"/>
    </location>
</feature>
<dbReference type="Pfam" id="PF00472">
    <property type="entry name" value="RF-1"/>
    <property type="match status" value="1"/>
</dbReference>
<feature type="domain" description="Prokaryotic-type class I peptide chain release factors" evidence="2">
    <location>
        <begin position="17"/>
        <end position="33"/>
    </location>
</feature>
<dbReference type="EC" id="3.1.1.29" evidence="3"/>
<protein>
    <submittedName>
        <fullName evidence="3">Alternative ribosome rescue aminoacyl-tRNA hydrolase ArfB</fullName>
        <ecNumber evidence="3">3.1.1.29</ecNumber>
    </submittedName>
</protein>
<organism evidence="3 4">
    <name type="scientific">Peredibacter starrii</name>
    <dbReference type="NCBI Taxonomy" id="28202"/>
    <lineage>
        <taxon>Bacteria</taxon>
        <taxon>Pseudomonadati</taxon>
        <taxon>Bdellovibrionota</taxon>
        <taxon>Bacteriovoracia</taxon>
        <taxon>Bacteriovoracales</taxon>
        <taxon>Bacteriovoracaceae</taxon>
        <taxon>Peredibacter</taxon>
    </lineage>
</organism>
<dbReference type="RefSeq" id="WP_321399774.1">
    <property type="nucleotide sequence ID" value="NZ_CP139487.1"/>
</dbReference>
<name>A0AAX4HV94_9BACT</name>
<dbReference type="PROSITE" id="PS00745">
    <property type="entry name" value="RF_PROK_I"/>
    <property type="match status" value="1"/>
</dbReference>
<gene>
    <name evidence="3" type="primary">arfB</name>
    <name evidence="3" type="ORF">SOO65_09615</name>
</gene>
<accession>A0AAX4HV94</accession>
<dbReference type="Gene3D" id="3.30.160.20">
    <property type="match status" value="1"/>
</dbReference>
<dbReference type="Proteomes" id="UP001324634">
    <property type="component" value="Chromosome"/>
</dbReference>
<dbReference type="SUPFAM" id="SSF110916">
    <property type="entry name" value="Peptidyl-tRNA hydrolase domain-like"/>
    <property type="match status" value="1"/>
</dbReference>
<proteinExistence type="predicted"/>
<feature type="region of interest" description="Disordered" evidence="1">
    <location>
        <begin position="99"/>
        <end position="133"/>
    </location>
</feature>
<evidence type="ECO:0000256" key="1">
    <source>
        <dbReference type="SAM" id="MobiDB-lite"/>
    </source>
</evidence>
<dbReference type="GO" id="GO:0043022">
    <property type="term" value="F:ribosome binding"/>
    <property type="evidence" value="ECO:0007669"/>
    <property type="project" value="TreeGrafter"/>
</dbReference>
<dbReference type="GO" id="GO:0072344">
    <property type="term" value="P:rescue of stalled ribosome"/>
    <property type="evidence" value="ECO:0007669"/>
    <property type="project" value="TreeGrafter"/>
</dbReference>
<dbReference type="InterPro" id="IPR000352">
    <property type="entry name" value="Pep_chain_release_fac_I"/>
</dbReference>